<proteinExistence type="predicted"/>
<keyword evidence="1" id="KW-0732">Signal</keyword>
<keyword evidence="3" id="KW-1185">Reference proteome</keyword>
<dbReference type="AlphaFoldDB" id="A0A8S4QUN4"/>
<name>A0A8S4QUN4_9NEOP</name>
<dbReference type="EMBL" id="CAKXAJ010016541">
    <property type="protein sequence ID" value="CAH2216724.1"/>
    <property type="molecule type" value="Genomic_DNA"/>
</dbReference>
<dbReference type="Proteomes" id="UP000838756">
    <property type="component" value="Unassembled WGS sequence"/>
</dbReference>
<accession>A0A8S4QUN4</accession>
<dbReference type="OrthoDB" id="7437467at2759"/>
<evidence type="ECO:0000313" key="3">
    <source>
        <dbReference type="Proteomes" id="UP000838756"/>
    </source>
</evidence>
<gene>
    <name evidence="2" type="primary">jg20955</name>
    <name evidence="2" type="ORF">PAEG_LOCUS4689</name>
</gene>
<feature type="chain" id="PRO_5035818468" evidence="1">
    <location>
        <begin position="17"/>
        <end position="67"/>
    </location>
</feature>
<comment type="caution">
    <text evidence="2">The sequence shown here is derived from an EMBL/GenBank/DDBJ whole genome shotgun (WGS) entry which is preliminary data.</text>
</comment>
<organism evidence="2 3">
    <name type="scientific">Pararge aegeria aegeria</name>
    <dbReference type="NCBI Taxonomy" id="348720"/>
    <lineage>
        <taxon>Eukaryota</taxon>
        <taxon>Metazoa</taxon>
        <taxon>Ecdysozoa</taxon>
        <taxon>Arthropoda</taxon>
        <taxon>Hexapoda</taxon>
        <taxon>Insecta</taxon>
        <taxon>Pterygota</taxon>
        <taxon>Neoptera</taxon>
        <taxon>Endopterygota</taxon>
        <taxon>Lepidoptera</taxon>
        <taxon>Glossata</taxon>
        <taxon>Ditrysia</taxon>
        <taxon>Papilionoidea</taxon>
        <taxon>Nymphalidae</taxon>
        <taxon>Satyrinae</taxon>
        <taxon>Satyrini</taxon>
        <taxon>Parargina</taxon>
        <taxon>Pararge</taxon>
    </lineage>
</organism>
<feature type="signal peptide" evidence="1">
    <location>
        <begin position="1"/>
        <end position="16"/>
    </location>
</feature>
<evidence type="ECO:0000256" key="1">
    <source>
        <dbReference type="SAM" id="SignalP"/>
    </source>
</evidence>
<sequence length="67" mass="7253">MKLLLLVVGLVVAASAEYAEIWKDYHEEFGIAEAARIKQAEQSMDFDGARIVGGQASSLGQHPHLVS</sequence>
<reference evidence="2" key="1">
    <citation type="submission" date="2022-03" db="EMBL/GenBank/DDBJ databases">
        <authorList>
            <person name="Lindestad O."/>
        </authorList>
    </citation>
    <scope>NUCLEOTIDE SEQUENCE</scope>
</reference>
<evidence type="ECO:0000313" key="2">
    <source>
        <dbReference type="EMBL" id="CAH2216724.1"/>
    </source>
</evidence>
<protein>
    <submittedName>
        <fullName evidence="2">Jg20955 protein</fullName>
    </submittedName>
</protein>